<dbReference type="AlphaFoldDB" id="A0A8J6TTY8"/>
<organism evidence="1 2">
    <name type="scientific">Massiliimalia timonensis</name>
    <dbReference type="NCBI Taxonomy" id="1987501"/>
    <lineage>
        <taxon>Bacteria</taxon>
        <taxon>Bacillati</taxon>
        <taxon>Bacillota</taxon>
        <taxon>Clostridia</taxon>
        <taxon>Eubacteriales</taxon>
        <taxon>Oscillospiraceae</taxon>
        <taxon>Massiliimalia</taxon>
    </lineage>
</organism>
<protein>
    <submittedName>
        <fullName evidence="1">Uncharacterized protein</fullName>
    </submittedName>
</protein>
<accession>A0A8J6TTY8</accession>
<gene>
    <name evidence="1" type="ORF">H8702_03695</name>
</gene>
<dbReference type="Proteomes" id="UP000632659">
    <property type="component" value="Unassembled WGS sequence"/>
</dbReference>
<dbReference type="RefSeq" id="WP_154824492.1">
    <property type="nucleotide sequence ID" value="NZ_JACRTL010000001.1"/>
</dbReference>
<keyword evidence="2" id="KW-1185">Reference proteome</keyword>
<reference evidence="1" key="1">
    <citation type="submission" date="2020-08" db="EMBL/GenBank/DDBJ databases">
        <title>Genome public.</title>
        <authorList>
            <person name="Liu C."/>
            <person name="Sun Q."/>
        </authorList>
    </citation>
    <scope>NUCLEOTIDE SEQUENCE</scope>
    <source>
        <strain evidence="1">NSJ-15</strain>
    </source>
</reference>
<evidence type="ECO:0000313" key="1">
    <source>
        <dbReference type="EMBL" id="MBC8610228.1"/>
    </source>
</evidence>
<evidence type="ECO:0000313" key="2">
    <source>
        <dbReference type="Proteomes" id="UP000632659"/>
    </source>
</evidence>
<proteinExistence type="predicted"/>
<name>A0A8J6TTY8_9FIRM</name>
<comment type="caution">
    <text evidence="1">The sequence shown here is derived from an EMBL/GenBank/DDBJ whole genome shotgun (WGS) entry which is preliminary data.</text>
</comment>
<sequence length="49" mass="5548">MAFGCCLSDDENVAHQANEFWKLDSIGKNYCMMSRAVLALDKLQKEHGE</sequence>
<dbReference type="EMBL" id="JACRTL010000001">
    <property type="protein sequence ID" value="MBC8610228.1"/>
    <property type="molecule type" value="Genomic_DNA"/>
</dbReference>